<accession>K0K0J3</accession>
<dbReference type="Proteomes" id="UP000006281">
    <property type="component" value="Chromosome"/>
</dbReference>
<dbReference type="PATRIC" id="fig|1179773.3.peg.6581"/>
<proteinExistence type="predicted"/>
<sequence>MNTQQKLDHMASRPLGKRFVVPGFGDLGPAVIELSLPHVKVTDSAGRVIVITPRQAELVAAALDNVTSWFEDVEDLPEDVAEDVTSYVAEG</sequence>
<dbReference type="AlphaFoldDB" id="K0K0J3"/>
<organism evidence="1 2">
    <name type="scientific">Saccharothrix espanaensis (strain ATCC 51144 / DSM 44229 / JCM 9112 / NBRC 15066 / NRRL 15764)</name>
    <dbReference type="NCBI Taxonomy" id="1179773"/>
    <lineage>
        <taxon>Bacteria</taxon>
        <taxon>Bacillati</taxon>
        <taxon>Actinomycetota</taxon>
        <taxon>Actinomycetes</taxon>
        <taxon>Pseudonocardiales</taxon>
        <taxon>Pseudonocardiaceae</taxon>
        <taxon>Saccharothrix</taxon>
    </lineage>
</organism>
<dbReference type="OrthoDB" id="9970902at2"/>
<dbReference type="KEGG" id="sesp:BN6_65280"/>
<protein>
    <submittedName>
        <fullName evidence="1">Uncharacterized protein</fullName>
    </submittedName>
</protein>
<dbReference type="HOGENOM" id="CLU_2425139_0_0_11"/>
<name>K0K0J3_SACES</name>
<keyword evidence="2" id="KW-1185">Reference proteome</keyword>
<reference evidence="1 2" key="1">
    <citation type="journal article" date="2012" name="BMC Genomics">
        <title>Complete genome sequence of Saccharothrix espanaensis DSM 44229T and comparison to the other completely sequenced Pseudonocardiaceae.</title>
        <authorList>
            <person name="Strobel T."/>
            <person name="Al-Dilaimi A."/>
            <person name="Blom J."/>
            <person name="Gessner A."/>
            <person name="Kalinowski J."/>
            <person name="Luzhetska M."/>
            <person name="Puhler A."/>
            <person name="Szczepanowski R."/>
            <person name="Bechthold A."/>
            <person name="Ruckert C."/>
        </authorList>
    </citation>
    <scope>NUCLEOTIDE SEQUENCE [LARGE SCALE GENOMIC DNA]</scope>
    <source>
        <strain evidence="2">ATCC 51144 / DSM 44229 / JCM 9112 / NBRC 15066 / NRRL 15764</strain>
    </source>
</reference>
<dbReference type="BioCyc" id="SESP1179773:BN6_RS31450-MONOMER"/>
<dbReference type="EMBL" id="HE804045">
    <property type="protein sequence ID" value="CCH33770.1"/>
    <property type="molecule type" value="Genomic_DNA"/>
</dbReference>
<evidence type="ECO:0000313" key="2">
    <source>
        <dbReference type="Proteomes" id="UP000006281"/>
    </source>
</evidence>
<gene>
    <name evidence="1" type="ordered locus">BN6_65280</name>
</gene>
<dbReference type="RefSeq" id="WP_015103881.1">
    <property type="nucleotide sequence ID" value="NC_019673.1"/>
</dbReference>
<evidence type="ECO:0000313" key="1">
    <source>
        <dbReference type="EMBL" id="CCH33770.1"/>
    </source>
</evidence>